<dbReference type="EMBL" id="FMAR01000001">
    <property type="protein sequence ID" value="SCB79448.1"/>
    <property type="molecule type" value="Genomic_DNA"/>
</dbReference>
<dbReference type="Pfam" id="PF01757">
    <property type="entry name" value="Acyl_transf_3"/>
    <property type="match status" value="1"/>
</dbReference>
<feature type="transmembrane region" description="Helical" evidence="1">
    <location>
        <begin position="132"/>
        <end position="149"/>
    </location>
</feature>
<proteinExistence type="predicted"/>
<evidence type="ECO:0000313" key="4">
    <source>
        <dbReference type="Proteomes" id="UP000242818"/>
    </source>
</evidence>
<feature type="domain" description="Acyltransferase 3" evidence="2">
    <location>
        <begin position="6"/>
        <end position="303"/>
    </location>
</feature>
<evidence type="ECO:0000259" key="2">
    <source>
        <dbReference type="Pfam" id="PF01757"/>
    </source>
</evidence>
<dbReference type="Proteomes" id="UP000242818">
    <property type="component" value="Unassembled WGS sequence"/>
</dbReference>
<dbReference type="InterPro" id="IPR052734">
    <property type="entry name" value="Nod_factor_acetyltransferase"/>
</dbReference>
<dbReference type="PANTHER" id="PTHR37312">
    <property type="entry name" value="MEMBRANE-BOUND ACYLTRANSFERASE YKRP-RELATED"/>
    <property type="match status" value="1"/>
</dbReference>
<dbReference type="InterPro" id="IPR002656">
    <property type="entry name" value="Acyl_transf_3_dom"/>
</dbReference>
<feature type="transmembrane region" description="Helical" evidence="1">
    <location>
        <begin position="155"/>
        <end position="172"/>
    </location>
</feature>
<dbReference type="RefSeq" id="WP_089708311.1">
    <property type="nucleotide sequence ID" value="NZ_FMAR01000001.1"/>
</dbReference>
<keyword evidence="4" id="KW-1185">Reference proteome</keyword>
<accession>A0A1C3ZAY2</accession>
<feature type="transmembrane region" description="Helical" evidence="1">
    <location>
        <begin position="284"/>
        <end position="303"/>
    </location>
</feature>
<feature type="transmembrane region" description="Helical" evidence="1">
    <location>
        <begin position="184"/>
        <end position="205"/>
    </location>
</feature>
<gene>
    <name evidence="3" type="ORF">GA0116948_101313</name>
</gene>
<dbReference type="GO" id="GO:0016747">
    <property type="term" value="F:acyltransferase activity, transferring groups other than amino-acyl groups"/>
    <property type="evidence" value="ECO:0007669"/>
    <property type="project" value="InterPro"/>
</dbReference>
<dbReference type="OrthoDB" id="9809782at2"/>
<feature type="transmembrane region" description="Helical" evidence="1">
    <location>
        <begin position="250"/>
        <end position="269"/>
    </location>
</feature>
<dbReference type="STRING" id="1335309.GA0116948_101313"/>
<evidence type="ECO:0000313" key="3">
    <source>
        <dbReference type="EMBL" id="SCB79448.1"/>
    </source>
</evidence>
<feature type="transmembrane region" description="Helical" evidence="1">
    <location>
        <begin position="108"/>
        <end position="125"/>
    </location>
</feature>
<sequence>MKRETGIDIARGAGILFIVCLHAHVADAWFNSFAVAYFFVLSGYFFSEKSTIREFIKKKAVRLLLPYLFFLMAGKLFYLLLLLVSGRAAQVSLPSLLNVANADDNPPVWFLLALFEVGVLYKCLTTVIRQQVWLLLAVVAISAGGLWFAKAAWKLPLFMDTACSMLLFYYTGHQVKRRAWLQRAGRYGWIITTILLVLFCAGQYFRQGTDIRTNTILGSPLPYLANNFTGSFCCMLFFYYCPLPSMLAKGLRYLGVNSLLICCVHYPLLEMARPLASLVAARGSIAYAFVVLITCLGLSILLIEMCRKPVSAFYARFKLYQ</sequence>
<keyword evidence="1" id="KW-0812">Transmembrane</keyword>
<feature type="transmembrane region" description="Helical" evidence="1">
    <location>
        <begin position="67"/>
        <end position="88"/>
    </location>
</feature>
<dbReference type="AlphaFoldDB" id="A0A1C3ZAY2"/>
<keyword evidence="1" id="KW-0472">Membrane</keyword>
<name>A0A1C3ZAY2_9BACT</name>
<evidence type="ECO:0000256" key="1">
    <source>
        <dbReference type="SAM" id="Phobius"/>
    </source>
</evidence>
<dbReference type="PANTHER" id="PTHR37312:SF1">
    <property type="entry name" value="MEMBRANE-BOUND ACYLTRANSFERASE YKRP-RELATED"/>
    <property type="match status" value="1"/>
</dbReference>
<protein>
    <submittedName>
        <fullName evidence="3">Fucose 4-O-acetylase</fullName>
    </submittedName>
</protein>
<keyword evidence="1" id="KW-1133">Transmembrane helix</keyword>
<organism evidence="3 4">
    <name type="scientific">Chitinophaga costaii</name>
    <dbReference type="NCBI Taxonomy" id="1335309"/>
    <lineage>
        <taxon>Bacteria</taxon>
        <taxon>Pseudomonadati</taxon>
        <taxon>Bacteroidota</taxon>
        <taxon>Chitinophagia</taxon>
        <taxon>Chitinophagales</taxon>
        <taxon>Chitinophagaceae</taxon>
        <taxon>Chitinophaga</taxon>
    </lineage>
</organism>
<feature type="transmembrane region" description="Helical" evidence="1">
    <location>
        <begin position="225"/>
        <end position="243"/>
    </location>
</feature>
<reference evidence="3 4" key="1">
    <citation type="submission" date="2016-08" db="EMBL/GenBank/DDBJ databases">
        <authorList>
            <person name="Seilhamer J.J."/>
        </authorList>
    </citation>
    <scope>NUCLEOTIDE SEQUENCE [LARGE SCALE GENOMIC DNA]</scope>
    <source>
        <strain evidence="3 4">A37T2</strain>
    </source>
</reference>
<feature type="transmembrane region" description="Helical" evidence="1">
    <location>
        <begin position="28"/>
        <end position="46"/>
    </location>
</feature>